<dbReference type="EMBL" id="CP042430">
    <property type="protein sequence ID" value="QEC48436.1"/>
    <property type="molecule type" value="Genomic_DNA"/>
</dbReference>
<sequence>MNQDLRGAIDDPGLRAQLPAAELVELLLARIAETHQAINAYITVDADGARAAAQATDARRARGETLGPLDGMPLGIKDNIDVAGLLSTRGSAFFADRIATEDAEVIRRLRAAGAIIVGKVQLHEFAFGATTDNLHFGACRNPWDRERVPGGSSGGSGAALGADLCIGALGTDTGGSVRIPAALNNVSALRPTFGLVSTRGTFPVSALFDTIGPMARAMRDVAHLFAVIAGYDRDDPNGVDHPYADPLATLGDGVAGLRIGVPRRFFFEDLDPSVARSTEEAAEQLAALGAEVFDVELEGAEEAFAITNVLVKAEATGVHRERIDTDPGRFDPDVLRRLRLGDEIGAPAVGRALEQMRAWRVRMLQAFDGVDLLLTPTTNAPAPRLGADDMIEMTARLTRFTYSWSLAGMPAVSVPARPHENGMPLGVQLGAAPWNDATALRAGHAFQQATDWHLRRPPGLA</sequence>
<proteinExistence type="predicted"/>
<evidence type="ECO:0000259" key="1">
    <source>
        <dbReference type="Pfam" id="PF01425"/>
    </source>
</evidence>
<dbReference type="PANTHER" id="PTHR11895">
    <property type="entry name" value="TRANSAMIDASE"/>
    <property type="match status" value="1"/>
</dbReference>
<dbReference type="GO" id="GO:0003824">
    <property type="term" value="F:catalytic activity"/>
    <property type="evidence" value="ECO:0007669"/>
    <property type="project" value="InterPro"/>
</dbReference>
<dbReference type="OrthoDB" id="182039at2"/>
<gene>
    <name evidence="2" type="ORF">FSW04_13230</name>
</gene>
<organism evidence="2 3">
    <name type="scientific">Baekduia soli</name>
    <dbReference type="NCBI Taxonomy" id="496014"/>
    <lineage>
        <taxon>Bacteria</taxon>
        <taxon>Bacillati</taxon>
        <taxon>Actinomycetota</taxon>
        <taxon>Thermoleophilia</taxon>
        <taxon>Solirubrobacterales</taxon>
        <taxon>Baekduiaceae</taxon>
        <taxon>Baekduia</taxon>
    </lineage>
</organism>
<name>A0A5B8U5N5_9ACTN</name>
<evidence type="ECO:0000313" key="2">
    <source>
        <dbReference type="EMBL" id="QEC48436.1"/>
    </source>
</evidence>
<dbReference type="RefSeq" id="WP_146919967.1">
    <property type="nucleotide sequence ID" value="NZ_CP042430.1"/>
</dbReference>
<dbReference type="SUPFAM" id="SSF75304">
    <property type="entry name" value="Amidase signature (AS) enzymes"/>
    <property type="match status" value="1"/>
</dbReference>
<dbReference type="InterPro" id="IPR036928">
    <property type="entry name" value="AS_sf"/>
</dbReference>
<reference evidence="2 3" key="1">
    <citation type="journal article" date="2018" name="J. Microbiol.">
        <title>Baekduia soli gen. nov., sp. nov., a novel bacterium isolated from the soil of Baekdu Mountain and proposal of a novel family name, Baekduiaceae fam. nov.</title>
        <authorList>
            <person name="An D.S."/>
            <person name="Siddiqi M.Z."/>
            <person name="Kim K.H."/>
            <person name="Yu H.S."/>
            <person name="Im W.T."/>
        </authorList>
    </citation>
    <scope>NUCLEOTIDE SEQUENCE [LARGE SCALE GENOMIC DNA]</scope>
    <source>
        <strain evidence="2 3">BR7-21</strain>
    </source>
</reference>
<evidence type="ECO:0000313" key="3">
    <source>
        <dbReference type="Proteomes" id="UP000321805"/>
    </source>
</evidence>
<keyword evidence="3" id="KW-1185">Reference proteome</keyword>
<dbReference type="PANTHER" id="PTHR11895:SF176">
    <property type="entry name" value="AMIDASE AMID-RELATED"/>
    <property type="match status" value="1"/>
</dbReference>
<dbReference type="Gene3D" id="3.90.1300.10">
    <property type="entry name" value="Amidase signature (AS) domain"/>
    <property type="match status" value="1"/>
</dbReference>
<dbReference type="InterPro" id="IPR023631">
    <property type="entry name" value="Amidase_dom"/>
</dbReference>
<dbReference type="InterPro" id="IPR000120">
    <property type="entry name" value="Amidase"/>
</dbReference>
<accession>A0A5B8U5N5</accession>
<dbReference type="InterPro" id="IPR020556">
    <property type="entry name" value="Amidase_CS"/>
</dbReference>
<dbReference type="AlphaFoldDB" id="A0A5B8U5N5"/>
<dbReference type="PROSITE" id="PS00571">
    <property type="entry name" value="AMIDASES"/>
    <property type="match status" value="1"/>
</dbReference>
<feature type="domain" description="Amidase" evidence="1">
    <location>
        <begin position="22"/>
        <end position="439"/>
    </location>
</feature>
<dbReference type="Proteomes" id="UP000321805">
    <property type="component" value="Chromosome"/>
</dbReference>
<dbReference type="Pfam" id="PF01425">
    <property type="entry name" value="Amidase"/>
    <property type="match status" value="1"/>
</dbReference>
<protein>
    <submittedName>
        <fullName evidence="2">Amidase</fullName>
    </submittedName>
</protein>
<dbReference type="KEGG" id="bsol:FSW04_13230"/>